<reference evidence="2 3" key="1">
    <citation type="submission" date="2023-04" db="EMBL/GenBank/DDBJ databases">
        <title>Draft genome sequence of acteroides sedimenti strain YN3PY1.</title>
        <authorList>
            <person name="Yoshida N."/>
        </authorList>
    </citation>
    <scope>NUCLEOTIDE SEQUENCE [LARGE SCALE GENOMIC DNA]</scope>
    <source>
        <strain evidence="2 3">YN3PY1</strain>
    </source>
</reference>
<evidence type="ECO:0000256" key="1">
    <source>
        <dbReference type="SAM" id="SignalP"/>
    </source>
</evidence>
<proteinExistence type="predicted"/>
<keyword evidence="1" id="KW-0732">Signal</keyword>
<accession>A0ABM8IAC5</accession>
<dbReference type="EMBL" id="AP028055">
    <property type="protein sequence ID" value="BEG98971.1"/>
    <property type="molecule type" value="Genomic_DNA"/>
</dbReference>
<feature type="signal peptide" evidence="1">
    <location>
        <begin position="1"/>
        <end position="19"/>
    </location>
</feature>
<dbReference type="RefSeq" id="WP_353334176.1">
    <property type="nucleotide sequence ID" value="NZ_AP028055.1"/>
</dbReference>
<dbReference type="Proteomes" id="UP001496674">
    <property type="component" value="Chromosome"/>
</dbReference>
<name>A0ABM8IAC5_9BACE</name>
<organism evidence="2 3">
    <name type="scientific">Bacteroides sedimenti</name>
    <dbReference type="NCBI Taxonomy" id="2136147"/>
    <lineage>
        <taxon>Bacteria</taxon>
        <taxon>Pseudomonadati</taxon>
        <taxon>Bacteroidota</taxon>
        <taxon>Bacteroidia</taxon>
        <taxon>Bacteroidales</taxon>
        <taxon>Bacteroidaceae</taxon>
        <taxon>Bacteroides</taxon>
    </lineage>
</organism>
<evidence type="ECO:0000313" key="3">
    <source>
        <dbReference type="Proteomes" id="UP001496674"/>
    </source>
</evidence>
<evidence type="ECO:0000313" key="2">
    <source>
        <dbReference type="EMBL" id="BEG98971.1"/>
    </source>
</evidence>
<gene>
    <name evidence="2" type="ORF">BSYN_12360</name>
</gene>
<keyword evidence="3" id="KW-1185">Reference proteome</keyword>
<protein>
    <recommendedName>
        <fullName evidence="4">Outer membrane protein beta-barrel domain-containing protein</fullName>
    </recommendedName>
</protein>
<sequence>MKFSYILLSFLFITISVNAQSNYKKGYILTNNNDTINGLIDFRTDKSNSSICRFKSSSHATEQIFHPGEIKGYRLINERKYYVSHPITVDSVSMNVFLEFLVKGIKNLYFYPGEIDYYFFENEDGRMIPLSKKTNQIVDYKFKIDLKYRGILGYVFRDCDPVLKKVENVGLGRSSMIELTKRYHDEMCTSGEECLVFENDYKKKFTKINFSLYGGLQYIDYSFGREELILFESAKSIMPVIGSQINISNPRFIKSLSLQGDLSLSSIKGNTDFSATNSVYSKYNFQALMASGKLGLKYTLNTPKVRPTIEAGGVYQNLFKSSSSLYSEMVFTNKTFRANQKDDKALPQSSFWGLYCGIGLDYKLKNERFIFCRMTYETSTGYNDKMKIAQLKIGYTF</sequence>
<feature type="chain" id="PRO_5046372419" description="Outer membrane protein beta-barrel domain-containing protein" evidence="1">
    <location>
        <begin position="20"/>
        <end position="397"/>
    </location>
</feature>
<evidence type="ECO:0008006" key="4">
    <source>
        <dbReference type="Google" id="ProtNLM"/>
    </source>
</evidence>